<dbReference type="Pfam" id="PF13426">
    <property type="entry name" value="PAS_9"/>
    <property type="match status" value="2"/>
</dbReference>
<keyword evidence="1" id="KW-0808">Transferase</keyword>
<dbReference type="InterPro" id="IPR000014">
    <property type="entry name" value="PAS"/>
</dbReference>
<dbReference type="InterPro" id="IPR013656">
    <property type="entry name" value="PAS_4"/>
</dbReference>
<dbReference type="Pfam" id="PF08448">
    <property type="entry name" value="PAS_4"/>
    <property type="match status" value="1"/>
</dbReference>
<feature type="domain" description="GGDEF" evidence="6">
    <location>
        <begin position="854"/>
        <end position="992"/>
    </location>
</feature>
<dbReference type="Pfam" id="PF00563">
    <property type="entry name" value="EAL"/>
    <property type="match status" value="1"/>
</dbReference>
<evidence type="ECO:0000256" key="2">
    <source>
        <dbReference type="SAM" id="Phobius"/>
    </source>
</evidence>
<keyword evidence="2" id="KW-0812">Transmembrane</keyword>
<dbReference type="PROSITE" id="PS50883">
    <property type="entry name" value="EAL"/>
    <property type="match status" value="1"/>
</dbReference>
<evidence type="ECO:0000259" key="5">
    <source>
        <dbReference type="PROSITE" id="PS50883"/>
    </source>
</evidence>
<gene>
    <name evidence="7" type="ORF">AB5S05_12335</name>
</gene>
<dbReference type="Gene3D" id="3.30.70.270">
    <property type="match status" value="1"/>
</dbReference>
<evidence type="ECO:0000313" key="8">
    <source>
        <dbReference type="Proteomes" id="UP001560296"/>
    </source>
</evidence>
<dbReference type="InterPro" id="IPR035919">
    <property type="entry name" value="EAL_sf"/>
</dbReference>
<dbReference type="NCBIfam" id="TIGR00254">
    <property type="entry name" value="GGDEF"/>
    <property type="match status" value="1"/>
</dbReference>
<evidence type="ECO:0000259" key="6">
    <source>
        <dbReference type="PROSITE" id="PS50887"/>
    </source>
</evidence>
<feature type="transmembrane region" description="Helical" evidence="2">
    <location>
        <begin position="277"/>
        <end position="297"/>
    </location>
</feature>
<name>A0ABV3YU58_9PSED</name>
<feature type="domain" description="EAL" evidence="5">
    <location>
        <begin position="1001"/>
        <end position="1254"/>
    </location>
</feature>
<comment type="caution">
    <text evidence="7">The sequence shown here is derived from an EMBL/GenBank/DDBJ whole genome shotgun (WGS) entry which is preliminary data.</text>
</comment>
<dbReference type="SUPFAM" id="SSF141868">
    <property type="entry name" value="EAL domain-like"/>
    <property type="match status" value="1"/>
</dbReference>
<dbReference type="SMART" id="SM00091">
    <property type="entry name" value="PAS"/>
    <property type="match status" value="3"/>
</dbReference>
<sequence length="1266" mass="141536">MPAAPDRLPAWTWWLPLPLFHLATWLSLATQFSEGAAIWYMPFALGLVFCLWWGPRVLPALYCNALLSVPLWGLDWQWAPLYALPESLAVGLAWWLLRRCAFDVALVHFAHLLRFILLGVLLPTALIALGLQTLLWLDGHLPAGDWAVASLNLWLADSLSVLAITTPLLTYLSPWLRRRGWLLARQRAGAEQVPAELRRLPPWPLLLVLLLALPGLLGWLPLTLNLPLIGVVMLALALFWGFAGALCGALLSTLMVLTVPLLRGLGDIATWFDPQRLELHLSVLLFMLASLLVGRSLSDLRLALGRGAQTQQQLALANLALEASPLGVTIVDARQAELPLIYCNPAFERITGYSREQILGSDCRFLLGDDRQQQQLARLQQALREGTGCQVVLRNYRQDGQLFWNELTLAPMHDAEGLSHFVALQHDVTAREQLAAQVAAQRQELLQQSHLFSQTEHIADLGGWVLNLSDYSMFWSSGCFRIYELEPHTEAPTFEQAIGYLDAEGRALAEQTLRQLMDGLEQFDIEVRLLTAKGNHRWVRVKGMAERDGRQLVRVYGALHDISAQKRAEQLLSERDERLRLFFEAPLIGMALTSPTFAWQEVNFKLCSILGRSREQLQASSWAEISPPGDLADEQLLLDEVLGGIREGYEMDKRFIRPDGSLVYTRINLRAVRHAGGRVSMFLLLVEDVSARRVADERYRIMVEHAPEAIMLVTQQGVMVDCNDNALRLFGYPREQLLGRTVQELSPPKQADGQASASIGQRYLTQAIAGEAPVYEWLHRDSGGRQIPCEVRLVRMPGEELLIRGSITDISERQRYQREIERLAFSDELTGLPNRRLLLDRLQHAMDRELREGSLGALLFIDLDHFKTVNDSLGHLVGDGLLREVSGRLAGELRAEDTLARMGGDEFVVLLEALGNDPQTAAEHAAVTAEKLLRSLKGSCFIEGHELAISASIGIALHPFDAQEAADVLKQADTAMYRAKDAGRSALHFFAPEMQQAIDQRLQLQSELGMAIERCQLHLVFQPQLALDDGRVVGAEVLLRWSHPEHGDVAPGQFIALAEETGLIQEIGHWVLEQACATLARWLPRWPQLVLAVNLSPRELRRGDCVERVRACLARHQLPASALELEITEGVLLENVEQCIANMQALKAHGVRFAIDDFGTGYSSLTYLKRLPLDRLKIDRSFTWDMERQANGLMLVQTILMIAHNLGLECVAEGIENPHQLQLLREHGCALGQGYHFSRPLAEAQFFQWVAQHTPLQPSVSPSPSA</sequence>
<reference evidence="7 8" key="1">
    <citation type="submission" date="2024-07" db="EMBL/GenBank/DDBJ databases">
        <authorList>
            <person name="Li M."/>
        </authorList>
    </citation>
    <scope>NUCLEOTIDE SEQUENCE [LARGE SCALE GENOMIC DNA]</scope>
    <source>
        <strain evidence="7 8">25A3E</strain>
    </source>
</reference>
<dbReference type="InterPro" id="IPR043128">
    <property type="entry name" value="Rev_trsase/Diguanyl_cyclase"/>
</dbReference>
<dbReference type="SUPFAM" id="SSF55785">
    <property type="entry name" value="PYP-like sensor domain (PAS domain)"/>
    <property type="match status" value="4"/>
</dbReference>
<dbReference type="CDD" id="cd01949">
    <property type="entry name" value="GGDEF"/>
    <property type="match status" value="1"/>
</dbReference>
<evidence type="ECO:0000259" key="4">
    <source>
        <dbReference type="PROSITE" id="PS50113"/>
    </source>
</evidence>
<dbReference type="InterPro" id="IPR013655">
    <property type="entry name" value="PAS_fold_3"/>
</dbReference>
<dbReference type="PROSITE" id="PS50113">
    <property type="entry name" value="PAC"/>
    <property type="match status" value="3"/>
</dbReference>
<keyword evidence="2" id="KW-1133">Transmembrane helix</keyword>
<dbReference type="NCBIfam" id="TIGR00229">
    <property type="entry name" value="sensory_box"/>
    <property type="match status" value="3"/>
</dbReference>
<dbReference type="InterPro" id="IPR000160">
    <property type="entry name" value="GGDEF_dom"/>
</dbReference>
<dbReference type="Gene3D" id="3.20.20.450">
    <property type="entry name" value="EAL domain"/>
    <property type="match status" value="1"/>
</dbReference>
<evidence type="ECO:0000256" key="1">
    <source>
        <dbReference type="ARBA" id="ARBA00022777"/>
    </source>
</evidence>
<keyword evidence="1" id="KW-0418">Kinase</keyword>
<feature type="domain" description="PAC" evidence="4">
    <location>
        <begin position="649"/>
        <end position="701"/>
    </location>
</feature>
<protein>
    <submittedName>
        <fullName evidence="7">EAL domain-containing protein</fullName>
    </submittedName>
</protein>
<proteinExistence type="predicted"/>
<dbReference type="Gene3D" id="3.30.450.20">
    <property type="entry name" value="PAS domain"/>
    <property type="match status" value="4"/>
</dbReference>
<dbReference type="InterPro" id="IPR000700">
    <property type="entry name" value="PAS-assoc_C"/>
</dbReference>
<feature type="domain" description="PAC" evidence="4">
    <location>
        <begin position="387"/>
        <end position="440"/>
    </location>
</feature>
<dbReference type="InterPro" id="IPR052155">
    <property type="entry name" value="Biofilm_reg_signaling"/>
</dbReference>
<dbReference type="Pfam" id="PF00990">
    <property type="entry name" value="GGDEF"/>
    <property type="match status" value="1"/>
</dbReference>
<evidence type="ECO:0000259" key="3">
    <source>
        <dbReference type="PROSITE" id="PS50112"/>
    </source>
</evidence>
<dbReference type="PROSITE" id="PS50112">
    <property type="entry name" value="PAS"/>
    <property type="match status" value="2"/>
</dbReference>
<dbReference type="EMBL" id="JBFTEG010000009">
    <property type="protein sequence ID" value="MEX6502855.1"/>
    <property type="molecule type" value="Genomic_DNA"/>
</dbReference>
<feature type="transmembrane region" description="Helical" evidence="2">
    <location>
        <begin position="78"/>
        <end position="97"/>
    </location>
</feature>
<dbReference type="SUPFAM" id="SSF55073">
    <property type="entry name" value="Nucleotide cyclase"/>
    <property type="match status" value="1"/>
</dbReference>
<evidence type="ECO:0000313" key="7">
    <source>
        <dbReference type="EMBL" id="MEX6502855.1"/>
    </source>
</evidence>
<feature type="domain" description="PAS" evidence="3">
    <location>
        <begin position="320"/>
        <end position="386"/>
    </location>
</feature>
<keyword evidence="8" id="KW-1185">Reference proteome</keyword>
<feature type="transmembrane region" description="Helical" evidence="2">
    <location>
        <begin position="151"/>
        <end position="172"/>
    </location>
</feature>
<organism evidence="7 8">
    <name type="scientific">Pseudomonas zhanjiangensis</name>
    <dbReference type="NCBI Taxonomy" id="3239015"/>
    <lineage>
        <taxon>Bacteria</taxon>
        <taxon>Pseudomonadati</taxon>
        <taxon>Pseudomonadota</taxon>
        <taxon>Gammaproteobacteria</taxon>
        <taxon>Pseudomonadales</taxon>
        <taxon>Pseudomonadaceae</taxon>
        <taxon>Pseudomonas</taxon>
    </lineage>
</organism>
<feature type="transmembrane region" description="Helical" evidence="2">
    <location>
        <begin position="37"/>
        <end position="58"/>
    </location>
</feature>
<feature type="domain" description="PAC" evidence="4">
    <location>
        <begin position="523"/>
        <end position="574"/>
    </location>
</feature>
<feature type="transmembrane region" description="Helical" evidence="2">
    <location>
        <begin position="109"/>
        <end position="131"/>
    </location>
</feature>
<dbReference type="Proteomes" id="UP001560296">
    <property type="component" value="Unassembled WGS sequence"/>
</dbReference>
<feature type="transmembrane region" description="Helical" evidence="2">
    <location>
        <begin position="228"/>
        <end position="257"/>
    </location>
</feature>
<dbReference type="InterPro" id="IPR001633">
    <property type="entry name" value="EAL_dom"/>
</dbReference>
<dbReference type="PANTHER" id="PTHR44757:SF2">
    <property type="entry name" value="BIOFILM ARCHITECTURE MAINTENANCE PROTEIN MBAA"/>
    <property type="match status" value="1"/>
</dbReference>
<dbReference type="PROSITE" id="PS50887">
    <property type="entry name" value="GGDEF"/>
    <property type="match status" value="1"/>
</dbReference>
<feature type="transmembrane region" description="Helical" evidence="2">
    <location>
        <begin position="203"/>
        <end position="222"/>
    </location>
</feature>
<dbReference type="SMART" id="SM00052">
    <property type="entry name" value="EAL"/>
    <property type="match status" value="1"/>
</dbReference>
<dbReference type="InterPro" id="IPR029787">
    <property type="entry name" value="Nucleotide_cyclase"/>
</dbReference>
<keyword evidence="2" id="KW-0472">Membrane</keyword>
<dbReference type="PANTHER" id="PTHR44757">
    <property type="entry name" value="DIGUANYLATE CYCLASE DGCP"/>
    <property type="match status" value="1"/>
</dbReference>
<feature type="domain" description="PAS" evidence="3">
    <location>
        <begin position="695"/>
        <end position="771"/>
    </location>
</feature>
<dbReference type="RefSeq" id="WP_369287825.1">
    <property type="nucleotide sequence ID" value="NZ_JBFTEG010000009.1"/>
</dbReference>
<dbReference type="Pfam" id="PF08447">
    <property type="entry name" value="PAS_3"/>
    <property type="match status" value="1"/>
</dbReference>
<dbReference type="CDD" id="cd01948">
    <property type="entry name" value="EAL"/>
    <property type="match status" value="1"/>
</dbReference>
<dbReference type="Gene3D" id="2.10.70.100">
    <property type="match status" value="1"/>
</dbReference>
<dbReference type="CDD" id="cd00130">
    <property type="entry name" value="PAS"/>
    <property type="match status" value="3"/>
</dbReference>
<dbReference type="InterPro" id="IPR001610">
    <property type="entry name" value="PAC"/>
</dbReference>
<dbReference type="SMART" id="SM00086">
    <property type="entry name" value="PAC"/>
    <property type="match status" value="4"/>
</dbReference>
<dbReference type="SMART" id="SM00267">
    <property type="entry name" value="GGDEF"/>
    <property type="match status" value="1"/>
</dbReference>
<accession>A0ABV3YU58</accession>
<dbReference type="InterPro" id="IPR035965">
    <property type="entry name" value="PAS-like_dom_sf"/>
</dbReference>
<feature type="transmembrane region" description="Helical" evidence="2">
    <location>
        <begin position="12"/>
        <end position="30"/>
    </location>
</feature>